<dbReference type="InterPro" id="IPR004870">
    <property type="entry name" value="Nucleoporin_Nup155"/>
</dbReference>
<feature type="domain" description="Nucleoporin Nup133/Nup155-like N-terminal" evidence="4">
    <location>
        <begin position="55"/>
        <end position="468"/>
    </location>
</feature>
<dbReference type="GeneID" id="104733168"/>
<dbReference type="Gene3D" id="1.20.58.1780">
    <property type="match status" value="1"/>
</dbReference>
<evidence type="ECO:0000259" key="4">
    <source>
        <dbReference type="Pfam" id="PF08801"/>
    </source>
</evidence>
<keyword evidence="2" id="KW-0813">Transport</keyword>
<evidence type="ECO:0000313" key="5">
    <source>
        <dbReference type="Proteomes" id="UP000694864"/>
    </source>
</evidence>
<dbReference type="RefSeq" id="XP_010447350.1">
    <property type="nucleotide sequence ID" value="XM_010449048.2"/>
</dbReference>
<dbReference type="PANTHER" id="PTHR10350">
    <property type="entry name" value="NUCLEAR PORE COMPLEX PROTEIN NUP155"/>
    <property type="match status" value="1"/>
</dbReference>
<accession>A0ABM0UWG4</accession>
<keyword evidence="5" id="KW-1185">Reference proteome</keyword>
<sequence>MSRVERISMRDVKMAGLCIGEHIKDEAASQLDLQEALLASRQATPHPYSTHPEKWPPLIEVGENWKLPREVLERCDAADKVFYGSFPEIECAWAILDNSFLLWSFVKRNGPCHQYNVEEHHICATGLAKCRPGVFREEIRYLLVLATDVELVLVGLSLTKGPDGRDPNAEILVKPLPGYTILSDGVAMTCVTSTNNGRIFMAGHDAHIYELLYTTGTGADQRCRKVCLTAGTTSMISRLVPPKVFQFGAVDPVVEMVVDNERQILYARTEEMKLQAYVFGPNGEGSLKKVAEERNLLNQRNASLGIRQSTRPGRSNKPSIISISPLYMPESKWLHLVAAMSDGRRMYLSTSSSGSGSSISFTQTPNCLKVVSTRPSPLLGVGTTQNVETADFLFGTLVLSDVSPNSFVSLHVVSRDPTAHSQAGSSSGQSSRALREVVFTLPIEGSIVFVTDVLPSSDTAATVQSLYAELGYCGLEVSGEPYEKACAKLWARGDLSTQHILPRRKIVVATTMCMMELVLNRPVDILRKFLESNLPRFLIEDFFIRFGLGEAAAMCMMLAARIIDFDDSVCYTVSVKAAATFDDMSHVFQEGKHAFSAAHEGICLCTAKLLFPLWNISVMSKETSSDGMISFRLSTGAMNVLESKIR</sequence>
<dbReference type="Proteomes" id="UP000694864">
    <property type="component" value="Chromosome 12"/>
</dbReference>
<reference evidence="6" key="2">
    <citation type="submission" date="2025-08" db="UniProtKB">
        <authorList>
            <consortium name="RefSeq"/>
        </authorList>
    </citation>
    <scope>IDENTIFICATION</scope>
    <source>
        <tissue evidence="6">Leaf</tissue>
    </source>
</reference>
<proteinExistence type="predicted"/>
<reference evidence="5" key="1">
    <citation type="journal article" date="2014" name="Nat. Commun.">
        <title>The emerging biofuel crop Camelina sativa retains a highly undifferentiated hexaploid genome structure.</title>
        <authorList>
            <person name="Kagale S."/>
            <person name="Koh C."/>
            <person name="Nixon J."/>
            <person name="Bollina V."/>
            <person name="Clarke W.E."/>
            <person name="Tuteja R."/>
            <person name="Spillane C."/>
            <person name="Robinson S.J."/>
            <person name="Links M.G."/>
            <person name="Clarke C."/>
            <person name="Higgins E.E."/>
            <person name="Huebert T."/>
            <person name="Sharpe A.G."/>
            <person name="Parkin I.A."/>
        </authorList>
    </citation>
    <scope>NUCLEOTIDE SEQUENCE [LARGE SCALE GENOMIC DNA]</scope>
    <source>
        <strain evidence="5">cv. DH55</strain>
    </source>
</reference>
<protein>
    <submittedName>
        <fullName evidence="6">Nuclear pore complex protein NUP155</fullName>
    </submittedName>
</protein>
<evidence type="ECO:0000256" key="3">
    <source>
        <dbReference type="ARBA" id="ARBA00023242"/>
    </source>
</evidence>
<name>A0ABM0UWG4_CAMSA</name>
<dbReference type="InterPro" id="IPR014908">
    <property type="entry name" value="Nucleoporin_Nup133/Nup155_N"/>
</dbReference>
<comment type="subcellular location">
    <subcellularLocation>
        <location evidence="1">Nucleus</location>
    </subcellularLocation>
</comment>
<keyword evidence="3" id="KW-0539">Nucleus</keyword>
<organism evidence="5 6">
    <name type="scientific">Camelina sativa</name>
    <name type="common">False flax</name>
    <name type="synonym">Myagrum sativum</name>
    <dbReference type="NCBI Taxonomy" id="90675"/>
    <lineage>
        <taxon>Eukaryota</taxon>
        <taxon>Viridiplantae</taxon>
        <taxon>Streptophyta</taxon>
        <taxon>Embryophyta</taxon>
        <taxon>Tracheophyta</taxon>
        <taxon>Spermatophyta</taxon>
        <taxon>Magnoliopsida</taxon>
        <taxon>eudicotyledons</taxon>
        <taxon>Gunneridae</taxon>
        <taxon>Pentapetalae</taxon>
        <taxon>rosids</taxon>
        <taxon>malvids</taxon>
        <taxon>Brassicales</taxon>
        <taxon>Brassicaceae</taxon>
        <taxon>Camelineae</taxon>
        <taxon>Camelina</taxon>
    </lineage>
</organism>
<dbReference type="Pfam" id="PF08801">
    <property type="entry name" value="Nucleoporin_N"/>
    <property type="match status" value="1"/>
</dbReference>
<dbReference type="PANTHER" id="PTHR10350:SF6">
    <property type="entry name" value="NUCLEAR PORE COMPLEX PROTEIN NUP155"/>
    <property type="match status" value="1"/>
</dbReference>
<gene>
    <name evidence="6" type="primary">LOC104733168</name>
</gene>
<evidence type="ECO:0000256" key="1">
    <source>
        <dbReference type="ARBA" id="ARBA00004123"/>
    </source>
</evidence>
<evidence type="ECO:0000313" key="6">
    <source>
        <dbReference type="RefSeq" id="XP_010447350.1"/>
    </source>
</evidence>
<evidence type="ECO:0000256" key="2">
    <source>
        <dbReference type="ARBA" id="ARBA00022448"/>
    </source>
</evidence>